<organism evidence="7 8">
    <name type="scientific">Halodurantibacterium flavum</name>
    <dbReference type="NCBI Taxonomy" id="1382802"/>
    <lineage>
        <taxon>Bacteria</taxon>
        <taxon>Pseudomonadati</taxon>
        <taxon>Pseudomonadota</taxon>
        <taxon>Alphaproteobacteria</taxon>
        <taxon>Rhodobacterales</taxon>
        <taxon>Paracoccaceae</taxon>
        <taxon>Halodurantibacterium</taxon>
    </lineage>
</organism>
<accession>A0ABW4S5N0</accession>
<dbReference type="CDD" id="cd07984">
    <property type="entry name" value="LPLAT_LABLAT-like"/>
    <property type="match status" value="1"/>
</dbReference>
<dbReference type="Pfam" id="PF03279">
    <property type="entry name" value="Lip_A_acyltrans"/>
    <property type="match status" value="1"/>
</dbReference>
<evidence type="ECO:0000256" key="6">
    <source>
        <dbReference type="ARBA" id="ARBA00023315"/>
    </source>
</evidence>
<dbReference type="PANTHER" id="PTHR30606:SF10">
    <property type="entry name" value="PHOSPHATIDYLINOSITOL MANNOSIDE ACYLTRANSFERASE"/>
    <property type="match status" value="1"/>
</dbReference>
<evidence type="ECO:0000256" key="1">
    <source>
        <dbReference type="ARBA" id="ARBA00004533"/>
    </source>
</evidence>
<protein>
    <submittedName>
        <fullName evidence="7">Lysophospholipid acyltransferase family protein</fullName>
    </submittedName>
</protein>
<keyword evidence="3" id="KW-0997">Cell inner membrane</keyword>
<reference evidence="8" key="1">
    <citation type="journal article" date="2019" name="Int. J. Syst. Evol. Microbiol.">
        <title>The Global Catalogue of Microorganisms (GCM) 10K type strain sequencing project: providing services to taxonomists for standard genome sequencing and annotation.</title>
        <authorList>
            <consortium name="The Broad Institute Genomics Platform"/>
            <consortium name="The Broad Institute Genome Sequencing Center for Infectious Disease"/>
            <person name="Wu L."/>
            <person name="Ma J."/>
        </authorList>
    </citation>
    <scope>NUCLEOTIDE SEQUENCE [LARGE SCALE GENOMIC DNA]</scope>
    <source>
        <strain evidence="8">CGMCC 4.7242</strain>
    </source>
</reference>
<dbReference type="GO" id="GO:0016746">
    <property type="term" value="F:acyltransferase activity"/>
    <property type="evidence" value="ECO:0007669"/>
    <property type="project" value="UniProtKB-KW"/>
</dbReference>
<keyword evidence="6 7" id="KW-0012">Acyltransferase</keyword>
<keyword evidence="2" id="KW-1003">Cell membrane</keyword>
<evidence type="ECO:0000313" key="8">
    <source>
        <dbReference type="Proteomes" id="UP001597353"/>
    </source>
</evidence>
<proteinExistence type="predicted"/>
<keyword evidence="8" id="KW-1185">Reference proteome</keyword>
<comment type="caution">
    <text evidence="7">The sequence shown here is derived from an EMBL/GenBank/DDBJ whole genome shotgun (WGS) entry which is preliminary data.</text>
</comment>
<dbReference type="InterPro" id="IPR004960">
    <property type="entry name" value="LipA_acyltrans"/>
</dbReference>
<dbReference type="Proteomes" id="UP001597353">
    <property type="component" value="Unassembled WGS sequence"/>
</dbReference>
<keyword evidence="5" id="KW-0472">Membrane</keyword>
<evidence type="ECO:0000256" key="5">
    <source>
        <dbReference type="ARBA" id="ARBA00023136"/>
    </source>
</evidence>
<evidence type="ECO:0000256" key="3">
    <source>
        <dbReference type="ARBA" id="ARBA00022519"/>
    </source>
</evidence>
<dbReference type="EMBL" id="JBHUGH010000005">
    <property type="protein sequence ID" value="MFD1912109.1"/>
    <property type="molecule type" value="Genomic_DNA"/>
</dbReference>
<dbReference type="RefSeq" id="WP_390260457.1">
    <property type="nucleotide sequence ID" value="NZ_JBHUGH010000005.1"/>
</dbReference>
<dbReference type="PANTHER" id="PTHR30606">
    <property type="entry name" value="LIPID A BIOSYNTHESIS LAUROYL ACYLTRANSFERASE"/>
    <property type="match status" value="1"/>
</dbReference>
<evidence type="ECO:0000313" key="7">
    <source>
        <dbReference type="EMBL" id="MFD1912109.1"/>
    </source>
</evidence>
<comment type="subcellular location">
    <subcellularLocation>
        <location evidence="1">Cell inner membrane</location>
    </subcellularLocation>
</comment>
<evidence type="ECO:0000256" key="2">
    <source>
        <dbReference type="ARBA" id="ARBA00022475"/>
    </source>
</evidence>
<gene>
    <name evidence="7" type="ORF">ACFSGJ_07765</name>
</gene>
<sequence>MARDKDDGRGFGDWLTDRLFRGLIWLALRLPPGPRVRAMGWAAERIVAPVSGYLRRARENLALIFPDMPEAERDRIARRVANNTGRMLIENYAAADLVAAARGHVPTGPGYEALCKAREAGRAAILVTGHFGNFGFARAALTAQGFEIAGLYRPMRNVFFNEHYVAMMEAVGGQSFPQGRKGTAGFARHLRDGGQAVLLVDQHIAGAPWLDFMGQPARTALSAAELALKYDALLIPFYATRQPDGLGFAVDMEPPIPHSDPVTMTQALNDSLAARVRAMPDQWFWIHRRWK</sequence>
<keyword evidence="4" id="KW-0808">Transferase</keyword>
<name>A0ABW4S5N0_9RHOB</name>
<dbReference type="PIRSF" id="PIRSF026649">
    <property type="entry name" value="MsbB"/>
    <property type="match status" value="1"/>
</dbReference>
<evidence type="ECO:0000256" key="4">
    <source>
        <dbReference type="ARBA" id="ARBA00022679"/>
    </source>
</evidence>